<dbReference type="AlphaFoldDB" id="A0AAW0F1F1"/>
<keyword evidence="2" id="KW-1185">Reference proteome</keyword>
<evidence type="ECO:0000313" key="2">
    <source>
        <dbReference type="Proteomes" id="UP001430356"/>
    </source>
</evidence>
<reference evidence="1 2" key="1">
    <citation type="journal article" date="2021" name="MBio">
        <title>A New Model Trypanosomatid, Novymonas esmeraldas: Genomic Perception of Its 'Candidatus Pandoraea novymonadis' Endosymbiont.</title>
        <authorList>
            <person name="Zakharova A."/>
            <person name="Saura A."/>
            <person name="Butenko A."/>
            <person name="Podesvova L."/>
            <person name="Warmusova S."/>
            <person name="Kostygov A.Y."/>
            <person name="Nenarokova A."/>
            <person name="Lukes J."/>
            <person name="Opperdoes F.R."/>
            <person name="Yurchenko V."/>
        </authorList>
    </citation>
    <scope>NUCLEOTIDE SEQUENCE [LARGE SCALE GENOMIC DNA]</scope>
    <source>
        <strain evidence="1 2">E262AT.01</strain>
    </source>
</reference>
<organism evidence="1 2">
    <name type="scientific">Novymonas esmeraldas</name>
    <dbReference type="NCBI Taxonomy" id="1808958"/>
    <lineage>
        <taxon>Eukaryota</taxon>
        <taxon>Discoba</taxon>
        <taxon>Euglenozoa</taxon>
        <taxon>Kinetoplastea</taxon>
        <taxon>Metakinetoplastina</taxon>
        <taxon>Trypanosomatida</taxon>
        <taxon>Trypanosomatidae</taxon>
        <taxon>Novymonas</taxon>
    </lineage>
</organism>
<proteinExistence type="predicted"/>
<gene>
    <name evidence="1" type="ORF">NESM_000870100</name>
</gene>
<protein>
    <submittedName>
        <fullName evidence="1">Mitochondrial protein 99</fullName>
    </submittedName>
</protein>
<comment type="caution">
    <text evidence="1">The sequence shown here is derived from an EMBL/GenBank/DDBJ whole genome shotgun (WGS) entry which is preliminary data.</text>
</comment>
<evidence type="ECO:0000313" key="1">
    <source>
        <dbReference type="EMBL" id="KAK7199019.1"/>
    </source>
</evidence>
<dbReference type="EMBL" id="JAECZO010000201">
    <property type="protein sequence ID" value="KAK7199019.1"/>
    <property type="molecule type" value="Genomic_DNA"/>
</dbReference>
<accession>A0AAW0F1F1</accession>
<dbReference type="Proteomes" id="UP001430356">
    <property type="component" value="Unassembled WGS sequence"/>
</dbReference>
<sequence>MFAVSRGLSFIAGVSGGGGSSSSSSTHYRNSADIADSFHAGLNRTQGGAFDHVVIDVSHFASTLGYLTRDLMGHERDSETVKNIQRQLQAIILRRIQPRKSLALLMDGSEPLWTMEHRRLFPGRRFDSRVYRSCASPMPHLLEERLRAVAVEQRPAPAEALLSGPSTPGLAEGKISSYLLDLAARLVYPPTTTTTATPPQPSPPAAAAAAVTPADTVCLVGGPELAWLAIGATPLLHVTATTLQHGELKSCSLSDAMAWLRLGHLLPAAATEQQQQQQRQRLAAIRTDLVLLYLLTQGHGNTGLPQVLTTPFADVVDAYVALETEAHESGGLYTSPGAPQRLRSILFDEYPITAATIGQPSLRLRVAGLQQLLVRVMRSTVGAHVGVPSGSRPTPHAATLLTMALQVHGLLCSGGIPSPAWTPTPDPAVATANTSAALNGTALLDKFPKMGVEMLLQHLSYMLANPGKHSSTATAAAGAAGGAAAGGVGETTVYMHPPRSLDFALTGAEALVLTATQAEQIHHVLPLYVRGHALPDGAAEDIVQTRNIHEALRKTRRLLAGALDSARAEAAAAAAQESDGAAAGAAAGGDAGGPHPALTHLPTHLFRRRVGALGPPQGWMYHGVHLGLRAEALNARYSINASDAAPPRVIDSADG</sequence>
<name>A0AAW0F1F1_9TRYP</name>